<keyword evidence="1 5" id="KW-0732">Signal</keyword>
<feature type="chain" id="PRO_5006692069" evidence="5">
    <location>
        <begin position="21"/>
        <end position="105"/>
    </location>
</feature>
<evidence type="ECO:0000256" key="1">
    <source>
        <dbReference type="ARBA" id="ARBA00022729"/>
    </source>
</evidence>
<dbReference type="InterPro" id="IPR018660">
    <property type="entry name" value="MliC"/>
</dbReference>
<dbReference type="EMBL" id="CPYI01000002">
    <property type="protein sequence ID" value="CNE20207.1"/>
    <property type="molecule type" value="Genomic_DNA"/>
</dbReference>
<dbReference type="InterPro" id="IPR036328">
    <property type="entry name" value="MliC_sf"/>
</dbReference>
<dbReference type="AlphaFoldDB" id="A0A0T9KQ93"/>
<dbReference type="Gene3D" id="2.40.128.200">
    <property type="match status" value="1"/>
</dbReference>
<gene>
    <name evidence="7" type="primary">mliC</name>
    <name evidence="7" type="ORF">ERS008491_00661</name>
</gene>
<keyword evidence="4 7" id="KW-0449">Lipoprotein</keyword>
<proteinExistence type="predicted"/>
<evidence type="ECO:0000256" key="5">
    <source>
        <dbReference type="SAM" id="SignalP"/>
    </source>
</evidence>
<feature type="signal peptide" evidence="5">
    <location>
        <begin position="1"/>
        <end position="20"/>
    </location>
</feature>
<dbReference type="PROSITE" id="PS51257">
    <property type="entry name" value="PROKAR_LIPOPROTEIN"/>
    <property type="match status" value="1"/>
</dbReference>
<keyword evidence="2" id="KW-0472">Membrane</keyword>
<dbReference type="Proteomes" id="UP000045824">
    <property type="component" value="Unassembled WGS sequence"/>
</dbReference>
<sequence length="105" mass="11480">MKYLLGATTLLGAVAALILAGCSVVQPKSATLHYQCGTTQLQVMQDNKQDKVSLVLDGEQLILPQVRAASGTKYSDGRYTFWSKGNTAFVERNEKVIINDCMLIK</sequence>
<evidence type="ECO:0000313" key="8">
    <source>
        <dbReference type="Proteomes" id="UP000045824"/>
    </source>
</evidence>
<evidence type="ECO:0000313" key="7">
    <source>
        <dbReference type="EMBL" id="CNE20207.1"/>
    </source>
</evidence>
<organism evidence="7 8">
    <name type="scientific">Yersinia kristensenii</name>
    <dbReference type="NCBI Taxonomy" id="28152"/>
    <lineage>
        <taxon>Bacteria</taxon>
        <taxon>Pseudomonadati</taxon>
        <taxon>Pseudomonadota</taxon>
        <taxon>Gammaproteobacteria</taxon>
        <taxon>Enterobacterales</taxon>
        <taxon>Yersiniaceae</taxon>
        <taxon>Yersinia</taxon>
    </lineage>
</organism>
<dbReference type="Pfam" id="PF09864">
    <property type="entry name" value="MliC"/>
    <property type="match status" value="1"/>
</dbReference>
<dbReference type="SUPFAM" id="SSF141488">
    <property type="entry name" value="YdhA-like"/>
    <property type="match status" value="1"/>
</dbReference>
<dbReference type="RefSeq" id="WP_050118378.1">
    <property type="nucleotide sequence ID" value="NZ_CAWMAB010000002.1"/>
</dbReference>
<feature type="domain" description="C-type lysozyme inhibitor" evidence="6">
    <location>
        <begin position="34"/>
        <end position="96"/>
    </location>
</feature>
<accession>A0A0T9KQ93</accession>
<evidence type="ECO:0000256" key="2">
    <source>
        <dbReference type="ARBA" id="ARBA00023136"/>
    </source>
</evidence>
<reference evidence="7 8" key="1">
    <citation type="submission" date="2015-03" db="EMBL/GenBank/DDBJ databases">
        <authorList>
            <person name="Murphy D."/>
        </authorList>
    </citation>
    <scope>NUCLEOTIDE SEQUENCE [LARGE SCALE GENOMIC DNA]</scope>
    <source>
        <strain evidence="7 8">FCF326</strain>
    </source>
</reference>
<protein>
    <submittedName>
        <fullName evidence="7">Putative lipoprotein</fullName>
    </submittedName>
</protein>
<name>A0A0T9KQ93_YERKR</name>
<evidence type="ECO:0000256" key="3">
    <source>
        <dbReference type="ARBA" id="ARBA00023139"/>
    </source>
</evidence>
<keyword evidence="3" id="KW-0564">Palmitate</keyword>
<evidence type="ECO:0000259" key="6">
    <source>
        <dbReference type="Pfam" id="PF09864"/>
    </source>
</evidence>
<evidence type="ECO:0000256" key="4">
    <source>
        <dbReference type="ARBA" id="ARBA00023288"/>
    </source>
</evidence>